<reference evidence="2" key="1">
    <citation type="submission" date="2010-05" db="EMBL/GenBank/DDBJ databases">
        <title>The Genome Sequence of Magnaporthe poae strain ATCC 64411.</title>
        <authorList>
            <consortium name="The Broad Institute Genome Sequencing Platform"/>
            <consortium name="Broad Institute Genome Sequencing Center for Infectious Disease"/>
            <person name="Ma L.-J."/>
            <person name="Dead R."/>
            <person name="Young S."/>
            <person name="Zeng Q."/>
            <person name="Koehrsen M."/>
            <person name="Alvarado L."/>
            <person name="Berlin A."/>
            <person name="Chapman S.B."/>
            <person name="Chen Z."/>
            <person name="Freedman E."/>
            <person name="Gellesch M."/>
            <person name="Goldberg J."/>
            <person name="Griggs A."/>
            <person name="Gujja S."/>
            <person name="Heilman E.R."/>
            <person name="Heiman D."/>
            <person name="Hepburn T."/>
            <person name="Howarth C."/>
            <person name="Jen D."/>
            <person name="Larson L."/>
            <person name="Mehta T."/>
            <person name="Neiman D."/>
            <person name="Pearson M."/>
            <person name="Roberts A."/>
            <person name="Saif S."/>
            <person name="Shea T."/>
            <person name="Shenoy N."/>
            <person name="Sisk P."/>
            <person name="Stolte C."/>
            <person name="Sykes S."/>
            <person name="Walk T."/>
            <person name="White J."/>
            <person name="Yandava C."/>
            <person name="Haas B."/>
            <person name="Nusbaum C."/>
            <person name="Birren B."/>
        </authorList>
    </citation>
    <scope>NUCLEOTIDE SEQUENCE</scope>
    <source>
        <strain evidence="2">ATCC 64411</strain>
    </source>
</reference>
<evidence type="ECO:0000256" key="1">
    <source>
        <dbReference type="SAM" id="MobiDB-lite"/>
    </source>
</evidence>
<dbReference type="EMBL" id="ADBL01000828">
    <property type="status" value="NOT_ANNOTATED_CDS"/>
    <property type="molecule type" value="Genomic_DNA"/>
</dbReference>
<reference evidence="2" key="3">
    <citation type="submission" date="2011-03" db="EMBL/GenBank/DDBJ databases">
        <title>Annotation of Magnaporthe poae ATCC 64411.</title>
        <authorList>
            <person name="Ma L.-J."/>
            <person name="Dead R."/>
            <person name="Young S.K."/>
            <person name="Zeng Q."/>
            <person name="Gargeya S."/>
            <person name="Fitzgerald M."/>
            <person name="Haas B."/>
            <person name="Abouelleil A."/>
            <person name="Alvarado L."/>
            <person name="Arachchi H.M."/>
            <person name="Berlin A."/>
            <person name="Brown A."/>
            <person name="Chapman S.B."/>
            <person name="Chen Z."/>
            <person name="Dunbar C."/>
            <person name="Freedman E."/>
            <person name="Gearin G."/>
            <person name="Gellesch M."/>
            <person name="Goldberg J."/>
            <person name="Griggs A."/>
            <person name="Gujja S."/>
            <person name="Heiman D."/>
            <person name="Howarth C."/>
            <person name="Larson L."/>
            <person name="Lui A."/>
            <person name="MacDonald P.J.P."/>
            <person name="Mehta T."/>
            <person name="Montmayeur A."/>
            <person name="Murphy C."/>
            <person name="Neiman D."/>
            <person name="Pearson M."/>
            <person name="Priest M."/>
            <person name="Roberts A."/>
            <person name="Saif S."/>
            <person name="Shea T."/>
            <person name="Shenoy N."/>
            <person name="Sisk P."/>
            <person name="Stolte C."/>
            <person name="Sykes S."/>
            <person name="Yandava C."/>
            <person name="Wortman J."/>
            <person name="Nusbaum C."/>
            <person name="Birren B."/>
        </authorList>
    </citation>
    <scope>NUCLEOTIDE SEQUENCE</scope>
    <source>
        <strain evidence="2">ATCC 64411</strain>
    </source>
</reference>
<keyword evidence="4" id="KW-1185">Reference proteome</keyword>
<sequence length="144" mass="15740">MEVSRPERPQKSSLEENGGGVEDRLWPSMPDLRGLVPPAEWAKSMMAEVPARPRGQGGMESCLVYCRQFLSSYGHRIHEAGSSGLRIFMLSGVDDDLGRGHLQRLRKLLVRPPDTPAPLIDQPERAGGQGWVGPCLLGLLTAAQ</sequence>
<dbReference type="VEuPathDB" id="FungiDB:MAPG_03472"/>
<proteinExistence type="predicted"/>
<dbReference type="AlphaFoldDB" id="A0A0C4DU38"/>
<dbReference type="EMBL" id="GL876967">
    <property type="protein sequence ID" value="KLU84429.1"/>
    <property type="molecule type" value="Genomic_DNA"/>
</dbReference>
<name>A0A0C4DU38_MAGP6</name>
<organism evidence="3 4">
    <name type="scientific">Magnaporthiopsis poae (strain ATCC 64411 / 73-15)</name>
    <name type="common">Kentucky bluegrass fungus</name>
    <name type="synonym">Magnaporthe poae</name>
    <dbReference type="NCBI Taxonomy" id="644358"/>
    <lineage>
        <taxon>Eukaryota</taxon>
        <taxon>Fungi</taxon>
        <taxon>Dikarya</taxon>
        <taxon>Ascomycota</taxon>
        <taxon>Pezizomycotina</taxon>
        <taxon>Sordariomycetes</taxon>
        <taxon>Sordariomycetidae</taxon>
        <taxon>Magnaporthales</taxon>
        <taxon>Magnaporthaceae</taxon>
        <taxon>Magnaporthiopsis</taxon>
    </lineage>
</organism>
<evidence type="ECO:0000313" key="3">
    <source>
        <dbReference type="EnsemblFungi" id="MAPG_03472T0"/>
    </source>
</evidence>
<dbReference type="Proteomes" id="UP000011715">
    <property type="component" value="Unassembled WGS sequence"/>
</dbReference>
<reference evidence="3" key="4">
    <citation type="journal article" date="2015" name="G3 (Bethesda)">
        <title>Genome sequences of three phytopathogenic species of the Magnaporthaceae family of fungi.</title>
        <authorList>
            <person name="Okagaki L.H."/>
            <person name="Nunes C.C."/>
            <person name="Sailsbery J."/>
            <person name="Clay B."/>
            <person name="Brown D."/>
            <person name="John T."/>
            <person name="Oh Y."/>
            <person name="Young N."/>
            <person name="Fitzgerald M."/>
            <person name="Haas B.J."/>
            <person name="Zeng Q."/>
            <person name="Young S."/>
            <person name="Adiconis X."/>
            <person name="Fan L."/>
            <person name="Levin J.Z."/>
            <person name="Mitchell T.K."/>
            <person name="Okubara P.A."/>
            <person name="Farman M.L."/>
            <person name="Kohn L.M."/>
            <person name="Birren B."/>
            <person name="Ma L.-J."/>
            <person name="Dean R.A."/>
        </authorList>
    </citation>
    <scope>NUCLEOTIDE SEQUENCE</scope>
    <source>
        <strain evidence="3">ATCC 64411 / 73-15</strain>
    </source>
</reference>
<reference evidence="4" key="2">
    <citation type="submission" date="2010-05" db="EMBL/GenBank/DDBJ databases">
        <title>The genome sequence of Magnaporthe poae strain ATCC 64411.</title>
        <authorList>
            <person name="Ma L.-J."/>
            <person name="Dead R."/>
            <person name="Young S."/>
            <person name="Zeng Q."/>
            <person name="Koehrsen M."/>
            <person name="Alvarado L."/>
            <person name="Berlin A."/>
            <person name="Chapman S.B."/>
            <person name="Chen Z."/>
            <person name="Freedman E."/>
            <person name="Gellesch M."/>
            <person name="Goldberg J."/>
            <person name="Griggs A."/>
            <person name="Gujja S."/>
            <person name="Heilman E.R."/>
            <person name="Heiman D."/>
            <person name="Hepburn T."/>
            <person name="Howarth C."/>
            <person name="Jen D."/>
            <person name="Larson L."/>
            <person name="Mehta T."/>
            <person name="Neiman D."/>
            <person name="Pearson M."/>
            <person name="Roberts A."/>
            <person name="Saif S."/>
            <person name="Shea T."/>
            <person name="Shenoy N."/>
            <person name="Sisk P."/>
            <person name="Stolte C."/>
            <person name="Sykes S."/>
            <person name="Walk T."/>
            <person name="White J."/>
            <person name="Yandava C."/>
            <person name="Haas B."/>
            <person name="Nusbaum C."/>
            <person name="Birren B."/>
        </authorList>
    </citation>
    <scope>NUCLEOTIDE SEQUENCE [LARGE SCALE GENOMIC DNA]</scope>
    <source>
        <strain evidence="4">ATCC 64411 / 73-15</strain>
    </source>
</reference>
<protein>
    <submittedName>
        <fullName evidence="2 3">Uncharacterized protein</fullName>
    </submittedName>
</protein>
<feature type="compositionally biased region" description="Basic and acidic residues" evidence="1">
    <location>
        <begin position="1"/>
        <end position="14"/>
    </location>
</feature>
<reference evidence="3" key="5">
    <citation type="submission" date="2015-06" db="UniProtKB">
        <authorList>
            <consortium name="EnsemblFungi"/>
        </authorList>
    </citation>
    <scope>IDENTIFICATION</scope>
    <source>
        <strain evidence="3">ATCC 64411</strain>
    </source>
</reference>
<dbReference type="EnsemblFungi" id="MAPG_03472T0">
    <property type="protein sequence ID" value="MAPG_03472T0"/>
    <property type="gene ID" value="MAPG_03472"/>
</dbReference>
<evidence type="ECO:0000313" key="4">
    <source>
        <dbReference type="Proteomes" id="UP000011715"/>
    </source>
</evidence>
<feature type="region of interest" description="Disordered" evidence="1">
    <location>
        <begin position="1"/>
        <end position="29"/>
    </location>
</feature>
<gene>
    <name evidence="2" type="ORF">MAPG_03472</name>
</gene>
<accession>A0A0C4DU38</accession>
<evidence type="ECO:0000313" key="2">
    <source>
        <dbReference type="EMBL" id="KLU84429.1"/>
    </source>
</evidence>